<reference evidence="2" key="1">
    <citation type="submission" date="2016-10" db="EMBL/GenBank/DDBJ databases">
        <authorList>
            <person name="Varghese N."/>
            <person name="Submissions S."/>
        </authorList>
    </citation>
    <scope>NUCLEOTIDE SEQUENCE [LARGE SCALE GENOMIC DNA]</scope>
    <source>
        <strain evidence="2">CGMCC 1.8981</strain>
    </source>
</reference>
<organism evidence="1 2">
    <name type="scientific">Natronorubrum sediminis</name>
    <dbReference type="NCBI Taxonomy" id="640943"/>
    <lineage>
        <taxon>Archaea</taxon>
        <taxon>Methanobacteriati</taxon>
        <taxon>Methanobacteriota</taxon>
        <taxon>Stenosarchaea group</taxon>
        <taxon>Halobacteria</taxon>
        <taxon>Halobacteriales</taxon>
        <taxon>Natrialbaceae</taxon>
        <taxon>Natronorubrum</taxon>
    </lineage>
</organism>
<accession>A0A1H6G414</accession>
<sequence length="46" mass="4780">MKRTELRRRDLLVAVSGGCVALAGCSELSATRAGYGAAYGNEYGAD</sequence>
<evidence type="ECO:0000313" key="1">
    <source>
        <dbReference type="EMBL" id="SEH16625.1"/>
    </source>
</evidence>
<name>A0A1H6G414_9EURY</name>
<evidence type="ECO:0000313" key="2">
    <source>
        <dbReference type="Proteomes" id="UP000199112"/>
    </source>
</evidence>
<dbReference type="AlphaFoldDB" id="A0A1H6G414"/>
<dbReference type="Proteomes" id="UP000199112">
    <property type="component" value="Unassembled WGS sequence"/>
</dbReference>
<protein>
    <submittedName>
        <fullName evidence="1">Uncharacterized protein</fullName>
    </submittedName>
</protein>
<proteinExistence type="predicted"/>
<dbReference type="OrthoDB" id="202330at2157"/>
<keyword evidence="2" id="KW-1185">Reference proteome</keyword>
<gene>
    <name evidence="1" type="ORF">SAMN04487967_2747</name>
</gene>
<dbReference type="EMBL" id="FNWL01000002">
    <property type="protein sequence ID" value="SEH16625.1"/>
    <property type="molecule type" value="Genomic_DNA"/>
</dbReference>
<dbReference type="RefSeq" id="WP_175459748.1">
    <property type="nucleotide sequence ID" value="NZ_FNWL01000002.1"/>
</dbReference>
<dbReference type="PROSITE" id="PS51257">
    <property type="entry name" value="PROKAR_LIPOPROTEIN"/>
    <property type="match status" value="1"/>
</dbReference>